<accession>A0AAN7BM37</accession>
<feature type="region of interest" description="Disordered" evidence="1">
    <location>
        <begin position="72"/>
        <end position="116"/>
    </location>
</feature>
<name>A0AAN7BM37_9PEZI</name>
<evidence type="ECO:0000313" key="3">
    <source>
        <dbReference type="Proteomes" id="UP001301958"/>
    </source>
</evidence>
<keyword evidence="3" id="KW-1185">Reference proteome</keyword>
<comment type="caution">
    <text evidence="2">The sequence shown here is derived from an EMBL/GenBank/DDBJ whole genome shotgun (WGS) entry which is preliminary data.</text>
</comment>
<reference evidence="2" key="1">
    <citation type="journal article" date="2023" name="Mol. Phylogenet. Evol.">
        <title>Genome-scale phylogeny and comparative genomics of the fungal order Sordariales.</title>
        <authorList>
            <person name="Hensen N."/>
            <person name="Bonometti L."/>
            <person name="Westerberg I."/>
            <person name="Brannstrom I.O."/>
            <person name="Guillou S."/>
            <person name="Cros-Aarteil S."/>
            <person name="Calhoun S."/>
            <person name="Haridas S."/>
            <person name="Kuo A."/>
            <person name="Mondo S."/>
            <person name="Pangilinan J."/>
            <person name="Riley R."/>
            <person name="LaButti K."/>
            <person name="Andreopoulos B."/>
            <person name="Lipzen A."/>
            <person name="Chen C."/>
            <person name="Yan M."/>
            <person name="Daum C."/>
            <person name="Ng V."/>
            <person name="Clum A."/>
            <person name="Steindorff A."/>
            <person name="Ohm R.A."/>
            <person name="Martin F."/>
            <person name="Silar P."/>
            <person name="Natvig D.O."/>
            <person name="Lalanne C."/>
            <person name="Gautier V."/>
            <person name="Ament-Velasquez S.L."/>
            <person name="Kruys A."/>
            <person name="Hutchinson M.I."/>
            <person name="Powell A.J."/>
            <person name="Barry K."/>
            <person name="Miller A.N."/>
            <person name="Grigoriev I.V."/>
            <person name="Debuchy R."/>
            <person name="Gladieux P."/>
            <person name="Hiltunen Thoren M."/>
            <person name="Johannesson H."/>
        </authorList>
    </citation>
    <scope>NUCLEOTIDE SEQUENCE</scope>
    <source>
        <strain evidence="2">CBS 990.96</strain>
    </source>
</reference>
<protein>
    <submittedName>
        <fullName evidence="2">Uncharacterized protein</fullName>
    </submittedName>
</protein>
<evidence type="ECO:0000313" key="2">
    <source>
        <dbReference type="EMBL" id="KAK4225821.1"/>
    </source>
</evidence>
<evidence type="ECO:0000256" key="1">
    <source>
        <dbReference type="SAM" id="MobiDB-lite"/>
    </source>
</evidence>
<proteinExistence type="predicted"/>
<organism evidence="2 3">
    <name type="scientific">Podospora fimiseda</name>
    <dbReference type="NCBI Taxonomy" id="252190"/>
    <lineage>
        <taxon>Eukaryota</taxon>
        <taxon>Fungi</taxon>
        <taxon>Dikarya</taxon>
        <taxon>Ascomycota</taxon>
        <taxon>Pezizomycotina</taxon>
        <taxon>Sordariomycetes</taxon>
        <taxon>Sordariomycetidae</taxon>
        <taxon>Sordariales</taxon>
        <taxon>Podosporaceae</taxon>
        <taxon>Podospora</taxon>
    </lineage>
</organism>
<dbReference type="Proteomes" id="UP001301958">
    <property type="component" value="Unassembled WGS sequence"/>
</dbReference>
<dbReference type="AlphaFoldDB" id="A0AAN7BM37"/>
<dbReference type="EMBL" id="MU865359">
    <property type="protein sequence ID" value="KAK4225821.1"/>
    <property type="molecule type" value="Genomic_DNA"/>
</dbReference>
<reference evidence="2" key="2">
    <citation type="submission" date="2023-05" db="EMBL/GenBank/DDBJ databases">
        <authorList>
            <consortium name="Lawrence Berkeley National Laboratory"/>
            <person name="Steindorff A."/>
            <person name="Hensen N."/>
            <person name="Bonometti L."/>
            <person name="Westerberg I."/>
            <person name="Brannstrom I.O."/>
            <person name="Guillou S."/>
            <person name="Cros-Aarteil S."/>
            <person name="Calhoun S."/>
            <person name="Haridas S."/>
            <person name="Kuo A."/>
            <person name="Mondo S."/>
            <person name="Pangilinan J."/>
            <person name="Riley R."/>
            <person name="Labutti K."/>
            <person name="Andreopoulos B."/>
            <person name="Lipzen A."/>
            <person name="Chen C."/>
            <person name="Yanf M."/>
            <person name="Daum C."/>
            <person name="Ng V."/>
            <person name="Clum A."/>
            <person name="Ohm R."/>
            <person name="Martin F."/>
            <person name="Silar P."/>
            <person name="Natvig D."/>
            <person name="Lalanne C."/>
            <person name="Gautier V."/>
            <person name="Ament-Velasquez S.L."/>
            <person name="Kruys A."/>
            <person name="Hutchinson M.I."/>
            <person name="Powell A.J."/>
            <person name="Barry K."/>
            <person name="Miller A.N."/>
            <person name="Grigoriev I.V."/>
            <person name="Debuchy R."/>
            <person name="Gladieux P."/>
            <person name="Thoren M.H."/>
            <person name="Johannesson H."/>
        </authorList>
    </citation>
    <scope>NUCLEOTIDE SEQUENCE</scope>
    <source>
        <strain evidence="2">CBS 990.96</strain>
    </source>
</reference>
<gene>
    <name evidence="2" type="ORF">QBC38DRAFT_252513</name>
</gene>
<sequence length="116" mass="13188">MKQPDCCFIPLETRSLGDFPTLVVETGFSQSSPALNKAMSWWFENPIPDHSLRDVRIGVLFLFSSSSTQKEVHAQRRCRNDKRYPTQNIVVVEESAPQPRGYNDDDDREPSLTNGS</sequence>